<dbReference type="NCBIfam" id="TIGR00696">
    <property type="entry name" value="wecG_tagA_cpsF"/>
    <property type="match status" value="1"/>
</dbReference>
<comment type="function">
    <text evidence="5">Catalyzes the conversion of GlcNAc-PP-undecaprenol into ManNAc-GlcNAc-PP-undecaprenol, the first committed lipid intermediate in the de novo synthesis of teichoic acid.</text>
</comment>
<dbReference type="PANTHER" id="PTHR34136">
    <property type="match status" value="1"/>
</dbReference>
<dbReference type="Proteomes" id="UP000238916">
    <property type="component" value="Unassembled WGS sequence"/>
</dbReference>
<dbReference type="InterPro" id="IPR004629">
    <property type="entry name" value="WecG_TagA_CpsF"/>
</dbReference>
<organism evidence="6 7">
    <name type="scientific">Candidatus Desulfosporosinus infrequens</name>
    <dbReference type="NCBI Taxonomy" id="2043169"/>
    <lineage>
        <taxon>Bacteria</taxon>
        <taxon>Bacillati</taxon>
        <taxon>Bacillota</taxon>
        <taxon>Clostridia</taxon>
        <taxon>Eubacteriales</taxon>
        <taxon>Desulfitobacteriaceae</taxon>
        <taxon>Desulfosporosinus</taxon>
    </lineage>
</organism>
<gene>
    <name evidence="6" type="ORF">SBF1_880024</name>
</gene>
<dbReference type="InterPro" id="IPR034714">
    <property type="entry name" value="TagA_TarA"/>
</dbReference>
<dbReference type="EMBL" id="OMOF01000867">
    <property type="protein sequence ID" value="SPF55972.1"/>
    <property type="molecule type" value="Genomic_DNA"/>
</dbReference>
<evidence type="ECO:0000256" key="2">
    <source>
        <dbReference type="ARBA" id="ARBA00022679"/>
    </source>
</evidence>
<dbReference type="OrthoDB" id="9771846at2"/>
<reference evidence="7" key="1">
    <citation type="submission" date="2018-02" db="EMBL/GenBank/DDBJ databases">
        <authorList>
            <person name="Hausmann B."/>
        </authorList>
    </citation>
    <scope>NUCLEOTIDE SEQUENCE [LARGE SCALE GENOMIC DNA]</scope>
    <source>
        <strain evidence="7">Peat soil MAG SbF1</strain>
    </source>
</reference>
<evidence type="ECO:0000256" key="1">
    <source>
        <dbReference type="ARBA" id="ARBA00022676"/>
    </source>
</evidence>
<keyword evidence="3 5" id="KW-0777">Teichoic acid biosynthesis</keyword>
<dbReference type="PANTHER" id="PTHR34136:SF1">
    <property type="entry name" value="UDP-N-ACETYL-D-MANNOSAMINURONIC ACID TRANSFERASE"/>
    <property type="match status" value="1"/>
</dbReference>
<evidence type="ECO:0000256" key="5">
    <source>
        <dbReference type="HAMAP-Rule" id="MF_02070"/>
    </source>
</evidence>
<dbReference type="HAMAP" id="MF_02070">
    <property type="entry name" value="TagA_TarA"/>
    <property type="match status" value="1"/>
</dbReference>
<dbReference type="EC" id="2.4.1.187" evidence="5"/>
<proteinExistence type="inferred from homology"/>
<comment type="pathway">
    <text evidence="5">Cell wall biogenesis; teichoic acid biosynthesis.</text>
</comment>
<name>A0A2U3LW14_9FIRM</name>
<dbReference type="GO" id="GO:0019350">
    <property type="term" value="P:teichoic acid biosynthetic process"/>
    <property type="evidence" value="ECO:0007669"/>
    <property type="project" value="UniProtKB-UniRule"/>
</dbReference>
<dbReference type="AlphaFoldDB" id="A0A2U3LW14"/>
<dbReference type="GO" id="GO:0071555">
    <property type="term" value="P:cell wall organization"/>
    <property type="evidence" value="ECO:0007669"/>
    <property type="project" value="UniProtKB-KW"/>
</dbReference>
<keyword evidence="1 5" id="KW-0328">Glycosyltransferase</keyword>
<protein>
    <recommendedName>
        <fullName evidence="5">N-acetylglucosaminyldiphosphoundecaprenol N-acetyl-beta-D-mannosaminyltransferase</fullName>
        <ecNumber evidence="5">2.4.1.187</ecNumber>
    </recommendedName>
    <alternativeName>
        <fullName evidence="5">N-acetylmannosaminyltransferase</fullName>
    </alternativeName>
    <alternativeName>
        <fullName evidence="5">UDP-N-acetylmannosamine transferase</fullName>
    </alternativeName>
    <alternativeName>
        <fullName evidence="5">UDP-N-acetylmannosamine:N-acetylglucosaminyl pyrophosphorylundecaprenol N-acetylmannosaminyltransferase</fullName>
    </alternativeName>
</protein>
<accession>A0A2U3LW14</accession>
<dbReference type="CDD" id="cd06533">
    <property type="entry name" value="Glyco_transf_WecG_TagA"/>
    <property type="match status" value="1"/>
</dbReference>
<evidence type="ECO:0000313" key="6">
    <source>
        <dbReference type="EMBL" id="SPF55972.1"/>
    </source>
</evidence>
<dbReference type="UniPathway" id="UPA00632"/>
<keyword evidence="4 5" id="KW-0961">Cell wall biogenesis/degradation</keyword>
<evidence type="ECO:0000256" key="3">
    <source>
        <dbReference type="ARBA" id="ARBA00022944"/>
    </source>
</evidence>
<comment type="catalytic activity">
    <reaction evidence="5">
        <text>UDP-N-acetyl-alpha-D-mannosamine + N-acetyl-alpha-D-glucosaminyl-di-trans,octa-cis-undecaprenyl diphosphate = N-acetyl-beta-D-mannosaminyl-(1-&gt;4)-N-acetyl-alpha-D-glucosaminyl di-trans,octa-cis-undecaprenyl diphosphate + UDP + H(+)</text>
        <dbReference type="Rhea" id="RHEA:16053"/>
        <dbReference type="ChEBI" id="CHEBI:15378"/>
        <dbReference type="ChEBI" id="CHEBI:58223"/>
        <dbReference type="ChEBI" id="CHEBI:62959"/>
        <dbReference type="ChEBI" id="CHEBI:68623"/>
        <dbReference type="ChEBI" id="CHEBI:132210"/>
        <dbReference type="EC" id="2.4.1.187"/>
    </reaction>
</comment>
<evidence type="ECO:0000313" key="7">
    <source>
        <dbReference type="Proteomes" id="UP000238916"/>
    </source>
</evidence>
<dbReference type="Pfam" id="PF03808">
    <property type="entry name" value="Glyco_tran_WecG"/>
    <property type="match status" value="1"/>
</dbReference>
<sequence length="246" mass="27842">MFLGSERVNILGITVDVYSMQETVEQIRQAVEQQVAIRVVTANPEMIYASDRDQRLKKLINSAEVVTADGIGVVWAARRLGTPIRERVTGIDLIQALFPLAATEKWRVYFLGGKQGVAEQAANKVVCDHPGIVWEAGSGYFNSTEEPYVLEKIRRFQPHILLVGLGAPRQEYWIAEHPGLAYVSIGVGGSFDALAGVVIRAPKRIQELHVEWLYRLWKEPRRWQRQAVLPRFVLKVLWQGSRQKSL</sequence>
<comment type="similarity">
    <text evidence="5">Belongs to the glycosyltransferase 26 family. TagA/TarA subfamily.</text>
</comment>
<evidence type="ECO:0000256" key="4">
    <source>
        <dbReference type="ARBA" id="ARBA00023316"/>
    </source>
</evidence>
<dbReference type="GO" id="GO:0047244">
    <property type="term" value="F:N-acetylglucosaminyldiphosphoundecaprenol N-acetyl-beta-D-mannosaminyltransferase activity"/>
    <property type="evidence" value="ECO:0007669"/>
    <property type="project" value="UniProtKB-UniRule"/>
</dbReference>
<keyword evidence="2 5" id="KW-0808">Transferase</keyword>